<dbReference type="RefSeq" id="WP_104355762.1">
    <property type="nucleotide sequence ID" value="NZ_CALFFA010000024.1"/>
</dbReference>
<proteinExistence type="predicted"/>
<feature type="chain" id="PRO_5040584359" evidence="2">
    <location>
        <begin position="22"/>
        <end position="133"/>
    </location>
</feature>
<evidence type="ECO:0000313" key="4">
    <source>
        <dbReference type="EMBL" id="TCP08666.1"/>
    </source>
</evidence>
<comment type="caution">
    <text evidence="3">The sequence shown here is derived from an EMBL/GenBank/DDBJ whole genome shotgun (WGS) entry which is preliminary data.</text>
</comment>
<evidence type="ECO:0000313" key="3">
    <source>
        <dbReference type="EMBL" id="PPE71570.1"/>
    </source>
</evidence>
<gene>
    <name evidence="3" type="ORF">C1702_00805</name>
    <name evidence="4" type="ORF">EV676_102174</name>
</gene>
<protein>
    <submittedName>
        <fullName evidence="3">Uncharacterized protein</fullName>
    </submittedName>
</protein>
<reference evidence="4 6" key="2">
    <citation type="submission" date="2019-03" db="EMBL/GenBank/DDBJ databases">
        <title>Genomic Encyclopedia of Type Strains, Phase IV (KMG-IV): sequencing the most valuable type-strain genomes for metagenomic binning, comparative biology and taxonomic classification.</title>
        <authorList>
            <person name="Goeker M."/>
        </authorList>
    </citation>
    <scope>NUCLEOTIDE SEQUENCE [LARGE SCALE GENOMIC DNA]</scope>
    <source>
        <strain evidence="4 6">DSM 15264</strain>
    </source>
</reference>
<keyword evidence="2" id="KW-0732">Signal</keyword>
<dbReference type="EMBL" id="PSNY01000001">
    <property type="protein sequence ID" value="PPE71570.1"/>
    <property type="molecule type" value="Genomic_DNA"/>
</dbReference>
<name>A0A2S5T990_9BURK</name>
<dbReference type="Proteomes" id="UP000239406">
    <property type="component" value="Unassembled WGS sequence"/>
</dbReference>
<sequence>MNAKHLFSGVAAALMVVGAHANDAYGTPGTPAGQTGSQLEGAAGEGAVTRDPSEGTGYGATSADRTRHDDYGHGGSLQRVEWKRDSAGAYPAGSTGSALGGVAGDGEVSSAPELEPGYTPHRGESTMHEGTLQ</sequence>
<dbReference type="AlphaFoldDB" id="A0A2S5T990"/>
<reference evidence="3 5" key="1">
    <citation type="submission" date="2018-02" db="EMBL/GenBank/DDBJ databases">
        <title>Reclassifiation of [Polyangium] brachysporum DSM 7029 as Guopingzhaonella breviflexa gen. nov., sp. nov., a member of the family Comamonadaceae.</title>
        <authorList>
            <person name="Tang B."/>
        </authorList>
    </citation>
    <scope>NUCLEOTIDE SEQUENCE [LARGE SCALE GENOMIC DNA]</scope>
    <source>
        <strain evidence="3 5">DSM 15344</strain>
    </source>
</reference>
<dbReference type="EMBL" id="SLXF01000002">
    <property type="protein sequence ID" value="TCP08666.1"/>
    <property type="molecule type" value="Genomic_DNA"/>
</dbReference>
<feature type="region of interest" description="Disordered" evidence="1">
    <location>
        <begin position="22"/>
        <end position="133"/>
    </location>
</feature>
<evidence type="ECO:0000256" key="2">
    <source>
        <dbReference type="SAM" id="SignalP"/>
    </source>
</evidence>
<feature type="signal peptide" evidence="2">
    <location>
        <begin position="1"/>
        <end position="21"/>
    </location>
</feature>
<accession>A0A2S5T990</accession>
<evidence type="ECO:0000313" key="5">
    <source>
        <dbReference type="Proteomes" id="UP000239406"/>
    </source>
</evidence>
<evidence type="ECO:0000256" key="1">
    <source>
        <dbReference type="SAM" id="MobiDB-lite"/>
    </source>
</evidence>
<organism evidence="3 5">
    <name type="scientific">Caldimonas thermodepolymerans</name>
    <dbReference type="NCBI Taxonomy" id="215580"/>
    <lineage>
        <taxon>Bacteria</taxon>
        <taxon>Pseudomonadati</taxon>
        <taxon>Pseudomonadota</taxon>
        <taxon>Betaproteobacteria</taxon>
        <taxon>Burkholderiales</taxon>
        <taxon>Sphaerotilaceae</taxon>
        <taxon>Caldimonas</taxon>
    </lineage>
</organism>
<keyword evidence="5" id="KW-1185">Reference proteome</keyword>
<dbReference type="Proteomes" id="UP000294772">
    <property type="component" value="Unassembled WGS sequence"/>
</dbReference>
<evidence type="ECO:0000313" key="6">
    <source>
        <dbReference type="Proteomes" id="UP000294772"/>
    </source>
</evidence>